<evidence type="ECO:0000313" key="5">
    <source>
        <dbReference type="Proteomes" id="UP000078287"/>
    </source>
</evidence>
<dbReference type="PROSITE" id="PS50935">
    <property type="entry name" value="SSB"/>
    <property type="match status" value="1"/>
</dbReference>
<reference evidence="4 5" key="1">
    <citation type="submission" date="2016-04" db="EMBL/GenBank/DDBJ databases">
        <title>Chloroflexus islandicus sp. nov., a thermophilic filamentous anoxygenic phototrophic bacterium from geyser Strokkur (Iceland).</title>
        <authorList>
            <person name="Gaisin V.A."/>
            <person name="Kalashnikov A.M."/>
            <person name="Sukhacheva M.V."/>
            <person name="Grouzdev D.S."/>
            <person name="Ivanov T.M."/>
            <person name="Kuznetsov B."/>
            <person name="Gorlenko V.M."/>
        </authorList>
    </citation>
    <scope>NUCLEOTIDE SEQUENCE [LARGE SCALE GENOMIC DNA]</scope>
    <source>
        <strain evidence="5">isl-2</strain>
    </source>
</reference>
<dbReference type="PANTHER" id="PTHR10302:SF27">
    <property type="entry name" value="SINGLE-STRANDED DNA-BINDING PROTEIN"/>
    <property type="match status" value="1"/>
</dbReference>
<comment type="caution">
    <text evidence="2">Lacks conserved residue(s) required for the propagation of feature annotation.</text>
</comment>
<sequence>MRSFRGTMNRVELIGRLGADPEVRQVGNGVSFCRFNLATNRPGANDEQGKRTSETEWTTVEAWERLADVCGNYLQKGRRVMVMGSLRTDKWQDSESGQTRWRTYVRADEVIFLDGGAGRQDEEDEE</sequence>
<keyword evidence="1 2" id="KW-0238">DNA-binding</keyword>
<keyword evidence="5" id="KW-1185">Reference proteome</keyword>
<dbReference type="InterPro" id="IPR012340">
    <property type="entry name" value="NA-bd_OB-fold"/>
</dbReference>
<dbReference type="AlphaFoldDB" id="A0A178MGM0"/>
<dbReference type="OrthoDB" id="9809878at2"/>
<comment type="subunit">
    <text evidence="2">Homotetramer.</text>
</comment>
<dbReference type="Proteomes" id="UP000078287">
    <property type="component" value="Unassembled WGS sequence"/>
</dbReference>
<evidence type="ECO:0000256" key="2">
    <source>
        <dbReference type="HAMAP-Rule" id="MF_00984"/>
    </source>
</evidence>
<protein>
    <recommendedName>
        <fullName evidence="2 3">Single-stranded DNA-binding protein</fullName>
        <shortName evidence="2">SSB</shortName>
    </recommendedName>
</protein>
<dbReference type="PIRSF" id="PIRSF002070">
    <property type="entry name" value="SSB"/>
    <property type="match status" value="1"/>
</dbReference>
<name>A0A178MGM0_9CHLR</name>
<gene>
    <name evidence="4" type="ORF">A6A03_00640</name>
</gene>
<evidence type="ECO:0000313" key="4">
    <source>
        <dbReference type="EMBL" id="OAN47287.1"/>
    </source>
</evidence>
<dbReference type="RefSeq" id="WP_066784234.1">
    <property type="nucleotide sequence ID" value="NZ_LWQS01000038.1"/>
</dbReference>
<dbReference type="STRING" id="1707952.A6A03_00640"/>
<dbReference type="GO" id="GO:0003697">
    <property type="term" value="F:single-stranded DNA binding"/>
    <property type="evidence" value="ECO:0007669"/>
    <property type="project" value="UniProtKB-UniRule"/>
</dbReference>
<dbReference type="HAMAP" id="MF_00984">
    <property type="entry name" value="SSB"/>
    <property type="match status" value="1"/>
</dbReference>
<dbReference type="SUPFAM" id="SSF50249">
    <property type="entry name" value="Nucleic acid-binding proteins"/>
    <property type="match status" value="1"/>
</dbReference>
<dbReference type="Pfam" id="PF00436">
    <property type="entry name" value="SSB"/>
    <property type="match status" value="1"/>
</dbReference>
<dbReference type="InterPro" id="IPR000424">
    <property type="entry name" value="Primosome_PriB/ssb"/>
</dbReference>
<dbReference type="Gene3D" id="2.40.50.140">
    <property type="entry name" value="Nucleic acid-binding proteins"/>
    <property type="match status" value="1"/>
</dbReference>
<dbReference type="GO" id="GO:0006260">
    <property type="term" value="P:DNA replication"/>
    <property type="evidence" value="ECO:0007669"/>
    <property type="project" value="InterPro"/>
</dbReference>
<dbReference type="EMBL" id="LWQS01000038">
    <property type="protein sequence ID" value="OAN47287.1"/>
    <property type="molecule type" value="Genomic_DNA"/>
</dbReference>
<proteinExistence type="inferred from homology"/>
<comment type="caution">
    <text evidence="4">The sequence shown here is derived from an EMBL/GenBank/DDBJ whole genome shotgun (WGS) entry which is preliminary data.</text>
</comment>
<accession>A0A178MGM0</accession>
<dbReference type="GO" id="GO:0009295">
    <property type="term" value="C:nucleoid"/>
    <property type="evidence" value="ECO:0007669"/>
    <property type="project" value="TreeGrafter"/>
</dbReference>
<dbReference type="InterPro" id="IPR011344">
    <property type="entry name" value="ssDNA-bd"/>
</dbReference>
<dbReference type="PANTHER" id="PTHR10302">
    <property type="entry name" value="SINGLE-STRANDED DNA-BINDING PROTEIN"/>
    <property type="match status" value="1"/>
</dbReference>
<organism evidence="4 5">
    <name type="scientific">Chloroflexus islandicus</name>
    <dbReference type="NCBI Taxonomy" id="1707952"/>
    <lineage>
        <taxon>Bacteria</taxon>
        <taxon>Bacillati</taxon>
        <taxon>Chloroflexota</taxon>
        <taxon>Chloroflexia</taxon>
        <taxon>Chloroflexales</taxon>
        <taxon>Chloroflexineae</taxon>
        <taxon>Chloroflexaceae</taxon>
        <taxon>Chloroflexus</taxon>
    </lineage>
</organism>
<evidence type="ECO:0000256" key="1">
    <source>
        <dbReference type="ARBA" id="ARBA00023125"/>
    </source>
</evidence>
<evidence type="ECO:0000256" key="3">
    <source>
        <dbReference type="PIRNR" id="PIRNR002070"/>
    </source>
</evidence>
<dbReference type="CDD" id="cd04496">
    <property type="entry name" value="SSB_OBF"/>
    <property type="match status" value="1"/>
</dbReference>
<dbReference type="NCBIfam" id="TIGR00621">
    <property type="entry name" value="ssb"/>
    <property type="match status" value="1"/>
</dbReference>